<dbReference type="Pfam" id="PF02995">
    <property type="entry name" value="DUF229"/>
    <property type="match status" value="1"/>
</dbReference>
<dbReference type="Gene3D" id="3.40.720.10">
    <property type="entry name" value="Alkaline Phosphatase, subunit A"/>
    <property type="match status" value="1"/>
</dbReference>
<sequence length="804" mass="92007">MYIVRRLTHGRAVENGKRGQVLFLHVWRSDSRLRQTTQARMSPGTTVFGRCNKRIVLATSSKGFKASLFLVLSGISVLYLFFYDDYTNLFKKTRKIANNELARIHVINVSRDLPTRNSSSAPVRKADIPQRQQPAGMKQTPIYTQHNAGKGGLKPQQVQKNPKECTFPNTDPFDPGVKKIVKTYPSLDCSTNTANVVFLENDIFRVNRSKLSLVLSPGQNFSHCWCKEVGMLNGSDKGFEFRNTTEQFKESMSLKPWQENVVAECFDSSKTVISRSYFPLIRKRVETELRQSKNYRKYIATNSPLETLSIFMIGIDGMSKQNFERAMPRTRNFLLDKMGAIELYKYNKLAFETFPNVLALLTGHTPEEFYRDWHYNRTEFVDQINEAFLWSEARKIGYRTGMILDCYDITAFHYQKKGFKVSPVDYYQRPTVIASSRDKLMRGDNPNCVGDMPEVTQVHDYWLQMARTFGSNRTTPFFAYSFAARLTHDESDFASKGDDAYFKFLNDLMATDSLNNTVILWFSDHGPRFGPIRESYHGRIETSTPYLFFIFPPWFYDKYPKLISTLKVNQNRLASHFDVYETLKDLLYFTNETLKRTPGTVKDRGISLFREIPIERTCANGGIPGEFCACGRVSKVLLRPSLLHQLSVALLKKLNSFIGFGVSDNHSLKLKESLQEEIPSNKSTREGSTRNSSLSTAIGNLGNNSKIMSTQRDQKLPCARLSLLGMVSLYYITNDQLRSSKVKSYRVTIRTTPGLGLFEGLVNYESGKEAQVVGDVVRLNMYRGQADCVHDPWLRQFCFCVRTA</sequence>
<feature type="region of interest" description="Disordered" evidence="1">
    <location>
        <begin position="115"/>
        <end position="138"/>
    </location>
</feature>
<comment type="caution">
    <text evidence="3">The sequence shown here is derived from an EMBL/GenBank/DDBJ whole genome shotgun (WGS) entry which is preliminary data.</text>
</comment>
<gene>
    <name evidence="3" type="ORF">RRG08_033898</name>
</gene>
<evidence type="ECO:0000256" key="2">
    <source>
        <dbReference type="SAM" id="Phobius"/>
    </source>
</evidence>
<evidence type="ECO:0000313" key="4">
    <source>
        <dbReference type="Proteomes" id="UP001283361"/>
    </source>
</evidence>
<dbReference type="InterPro" id="IPR004245">
    <property type="entry name" value="DUF229"/>
</dbReference>
<keyword evidence="2" id="KW-0472">Membrane</keyword>
<feature type="compositionally biased region" description="Polar residues" evidence="1">
    <location>
        <begin position="689"/>
        <end position="698"/>
    </location>
</feature>
<dbReference type="PANTHER" id="PTHR10974:SF1">
    <property type="entry name" value="FI08016P-RELATED"/>
    <property type="match status" value="1"/>
</dbReference>
<dbReference type="CDD" id="cd16021">
    <property type="entry name" value="ALP_like"/>
    <property type="match status" value="1"/>
</dbReference>
<dbReference type="Proteomes" id="UP001283361">
    <property type="component" value="Unassembled WGS sequence"/>
</dbReference>
<dbReference type="SUPFAM" id="SSF53649">
    <property type="entry name" value="Alkaline phosphatase-like"/>
    <property type="match status" value="1"/>
</dbReference>
<reference evidence="3" key="1">
    <citation type="journal article" date="2023" name="G3 (Bethesda)">
        <title>A reference genome for the long-term kleptoplast-retaining sea slug Elysia crispata morphotype clarki.</title>
        <authorList>
            <person name="Eastman K.E."/>
            <person name="Pendleton A.L."/>
            <person name="Shaikh M.A."/>
            <person name="Suttiyut T."/>
            <person name="Ogas R."/>
            <person name="Tomko P."/>
            <person name="Gavelis G."/>
            <person name="Widhalm J.R."/>
            <person name="Wisecaver J.H."/>
        </authorList>
    </citation>
    <scope>NUCLEOTIDE SEQUENCE</scope>
    <source>
        <strain evidence="3">ECLA1</strain>
    </source>
</reference>
<feature type="region of interest" description="Disordered" evidence="1">
    <location>
        <begin position="674"/>
        <end position="698"/>
    </location>
</feature>
<feature type="transmembrane region" description="Helical" evidence="2">
    <location>
        <begin position="63"/>
        <end position="82"/>
    </location>
</feature>
<dbReference type="FunFam" id="3.40.720.10:FF:000017">
    <property type="entry name" value="Predicted protein"/>
    <property type="match status" value="1"/>
</dbReference>
<dbReference type="GO" id="GO:0005615">
    <property type="term" value="C:extracellular space"/>
    <property type="evidence" value="ECO:0007669"/>
    <property type="project" value="TreeGrafter"/>
</dbReference>
<keyword evidence="4" id="KW-1185">Reference proteome</keyword>
<dbReference type="InterPro" id="IPR017850">
    <property type="entry name" value="Alkaline_phosphatase_core_sf"/>
</dbReference>
<proteinExistence type="predicted"/>
<evidence type="ECO:0000313" key="3">
    <source>
        <dbReference type="EMBL" id="KAK3801714.1"/>
    </source>
</evidence>
<keyword evidence="2" id="KW-0812">Transmembrane</keyword>
<dbReference type="EMBL" id="JAWDGP010000286">
    <property type="protein sequence ID" value="KAK3801714.1"/>
    <property type="molecule type" value="Genomic_DNA"/>
</dbReference>
<keyword evidence="2" id="KW-1133">Transmembrane helix</keyword>
<accession>A0AAE1B8G7</accession>
<name>A0AAE1B8G7_9GAST</name>
<evidence type="ECO:0000256" key="1">
    <source>
        <dbReference type="SAM" id="MobiDB-lite"/>
    </source>
</evidence>
<dbReference type="AlphaFoldDB" id="A0AAE1B8G7"/>
<dbReference type="PANTHER" id="PTHR10974">
    <property type="entry name" value="FI08016P-RELATED"/>
    <property type="match status" value="1"/>
</dbReference>
<organism evidence="3 4">
    <name type="scientific">Elysia crispata</name>
    <name type="common">lettuce slug</name>
    <dbReference type="NCBI Taxonomy" id="231223"/>
    <lineage>
        <taxon>Eukaryota</taxon>
        <taxon>Metazoa</taxon>
        <taxon>Spiralia</taxon>
        <taxon>Lophotrochozoa</taxon>
        <taxon>Mollusca</taxon>
        <taxon>Gastropoda</taxon>
        <taxon>Heterobranchia</taxon>
        <taxon>Euthyneura</taxon>
        <taxon>Panpulmonata</taxon>
        <taxon>Sacoglossa</taxon>
        <taxon>Placobranchoidea</taxon>
        <taxon>Plakobranchidae</taxon>
        <taxon>Elysia</taxon>
    </lineage>
</organism>
<protein>
    <submittedName>
        <fullName evidence="3">Uncharacterized protein</fullName>
    </submittedName>
</protein>